<accession>F5RKN1</accession>
<dbReference type="EC" id="3.1.-.-" evidence="5"/>
<feature type="domain" description="Alpha/beta hydrolase fold-3" evidence="4">
    <location>
        <begin position="99"/>
        <end position="306"/>
    </location>
</feature>
<dbReference type="SUPFAM" id="SSF53474">
    <property type="entry name" value="alpha/beta-Hydrolases"/>
    <property type="match status" value="1"/>
</dbReference>
<evidence type="ECO:0000256" key="2">
    <source>
        <dbReference type="ARBA" id="ARBA00022801"/>
    </source>
</evidence>
<dbReference type="Gene3D" id="3.40.50.1820">
    <property type="entry name" value="alpha/beta hydrolase"/>
    <property type="match status" value="1"/>
</dbReference>
<dbReference type="eggNOG" id="COG0657">
    <property type="taxonomic scope" value="Bacteria"/>
</dbReference>
<name>F5RKN1_9FIRM</name>
<dbReference type="Proteomes" id="UP000004067">
    <property type="component" value="Unassembled WGS sequence"/>
</dbReference>
<evidence type="ECO:0000256" key="1">
    <source>
        <dbReference type="ARBA" id="ARBA00010515"/>
    </source>
</evidence>
<dbReference type="InterPro" id="IPR029058">
    <property type="entry name" value="AB_hydrolase_fold"/>
</dbReference>
<dbReference type="GO" id="GO:0004806">
    <property type="term" value="F:triacylglycerol lipase activity"/>
    <property type="evidence" value="ECO:0007669"/>
    <property type="project" value="TreeGrafter"/>
</dbReference>
<protein>
    <submittedName>
        <fullName evidence="5">Acetyl-hydrolase</fullName>
        <ecNumber evidence="5">3.1.-.-</ecNumber>
    </submittedName>
</protein>
<dbReference type="InterPro" id="IPR050300">
    <property type="entry name" value="GDXG_lipolytic_enzyme"/>
</dbReference>
<dbReference type="STRING" id="888060.HMPREF9081_0816"/>
<feature type="chain" id="PRO_5003331154" evidence="3">
    <location>
        <begin position="29"/>
        <end position="334"/>
    </location>
</feature>
<evidence type="ECO:0000259" key="4">
    <source>
        <dbReference type="Pfam" id="PF07859"/>
    </source>
</evidence>
<evidence type="ECO:0000313" key="5">
    <source>
        <dbReference type="EMBL" id="EGK60959.1"/>
    </source>
</evidence>
<keyword evidence="2 5" id="KW-0378">Hydrolase</keyword>
<gene>
    <name evidence="5" type="primary">bah</name>
    <name evidence="5" type="ORF">HMPREF9081_0816</name>
</gene>
<dbReference type="Pfam" id="PF07859">
    <property type="entry name" value="Abhydrolase_3"/>
    <property type="match status" value="1"/>
</dbReference>
<evidence type="ECO:0000313" key="6">
    <source>
        <dbReference type="Proteomes" id="UP000004067"/>
    </source>
</evidence>
<evidence type="ECO:0000256" key="3">
    <source>
        <dbReference type="SAM" id="SignalP"/>
    </source>
</evidence>
<dbReference type="PANTHER" id="PTHR48081:SF30">
    <property type="entry name" value="ACETYL-HYDROLASE LIPR-RELATED"/>
    <property type="match status" value="1"/>
</dbReference>
<dbReference type="HOGENOM" id="CLU_012494_13_1_9"/>
<reference evidence="5 6" key="1">
    <citation type="submission" date="2011-04" db="EMBL/GenBank/DDBJ databases">
        <authorList>
            <person name="Muzny D."/>
            <person name="Qin X."/>
            <person name="Deng J."/>
            <person name="Jiang H."/>
            <person name="Liu Y."/>
            <person name="Qu J."/>
            <person name="Song X.-Z."/>
            <person name="Zhang L."/>
            <person name="Thornton R."/>
            <person name="Coyle M."/>
            <person name="Francisco L."/>
            <person name="Jackson L."/>
            <person name="Javaid M."/>
            <person name="Korchina V."/>
            <person name="Kovar C."/>
            <person name="Mata R."/>
            <person name="Mathew T."/>
            <person name="Ngo R."/>
            <person name="Nguyen L."/>
            <person name="Nguyen N."/>
            <person name="Okwuonu G."/>
            <person name="Ongeri F."/>
            <person name="Pham C."/>
            <person name="Simmons D."/>
            <person name="Wilczek-Boney K."/>
            <person name="Hale W."/>
            <person name="Jakkamsetti A."/>
            <person name="Pham P."/>
            <person name="Ruth R."/>
            <person name="San Lucas F."/>
            <person name="Warren J."/>
            <person name="Zhang J."/>
            <person name="Zhao Z."/>
            <person name="Zhou C."/>
            <person name="Zhu D."/>
            <person name="Lee S."/>
            <person name="Bess C."/>
            <person name="Blankenburg K."/>
            <person name="Forbes L."/>
            <person name="Fu Q."/>
            <person name="Gubbala S."/>
            <person name="Hirani K."/>
            <person name="Jayaseelan J.C."/>
            <person name="Lara F."/>
            <person name="Munidasa M."/>
            <person name="Palculict T."/>
            <person name="Patil S."/>
            <person name="Pu L.-L."/>
            <person name="Saada N."/>
            <person name="Tang L."/>
            <person name="Weissenberger G."/>
            <person name="Zhu Y."/>
            <person name="Hemphill L."/>
            <person name="Shang Y."/>
            <person name="Youmans B."/>
            <person name="Ayvaz T."/>
            <person name="Ross M."/>
            <person name="Santibanez J."/>
            <person name="Aqrawi P."/>
            <person name="Gross S."/>
            <person name="Joshi V."/>
            <person name="Fowler G."/>
            <person name="Nazareth L."/>
            <person name="Reid J."/>
            <person name="Worley K."/>
            <person name="Petrosino J."/>
            <person name="Highlander S."/>
            <person name="Gibbs R."/>
        </authorList>
    </citation>
    <scope>NUCLEOTIDE SEQUENCE [LARGE SCALE GENOMIC DNA]</scope>
    <source>
        <strain evidence="5 6">DSM 2778</strain>
    </source>
</reference>
<proteinExistence type="inferred from homology"/>
<dbReference type="AlphaFoldDB" id="F5RKN1"/>
<feature type="signal peptide" evidence="3">
    <location>
        <begin position="1"/>
        <end position="28"/>
    </location>
</feature>
<dbReference type="PANTHER" id="PTHR48081">
    <property type="entry name" value="AB HYDROLASE SUPERFAMILY PROTEIN C4A8.06C"/>
    <property type="match status" value="1"/>
</dbReference>
<comment type="caution">
    <text evidence="5">The sequence shown here is derived from an EMBL/GenBank/DDBJ whole genome shotgun (WGS) entry which is preliminary data.</text>
</comment>
<sequence length="334" mass="37214">MNNWKRYISGIMLVLGLMILPQCSFDKASDTPETRGIVLTGEAKQDYIQQQMNELYHPPEDKKPTPFTAPTGWTYEKTSIGNVRVERLAPPKSSTKHVVLRLHGGAYMSGITDLYRSFAVHQAEYTDASEIYCVDYRHAPIYTYPAALEDATTVYRGLLARGTKASDIIIYGDSAGGNLAVELAIYLREHDIPQPAALILLSPWADFEHKDGTSRTENFAKDKVLGEGTPFAPHLRSIPPYAGDLPLDDPRLSPIHADLRGLPPMLIQTGSYDLLLTEDEQLAAKAKADGTDVTFTVYPEMPHVFPLVLPELAESFAALEEMRDFVNRYMNELP</sequence>
<comment type="similarity">
    <text evidence="1">Belongs to the 'GDXG' lipolytic enzyme family.</text>
</comment>
<dbReference type="InterPro" id="IPR013094">
    <property type="entry name" value="AB_hydrolase_3"/>
</dbReference>
<dbReference type="EMBL" id="AFHQ01000025">
    <property type="protein sequence ID" value="EGK60959.1"/>
    <property type="molecule type" value="Genomic_DNA"/>
</dbReference>
<keyword evidence="6" id="KW-1185">Reference proteome</keyword>
<dbReference type="OrthoDB" id="9815425at2"/>
<dbReference type="RefSeq" id="WP_006305694.1">
    <property type="nucleotide sequence ID" value="NZ_GL892076.1"/>
</dbReference>
<keyword evidence="3" id="KW-0732">Signal</keyword>
<organism evidence="5 6">
    <name type="scientific">Centipeda periodontii DSM 2778</name>
    <dbReference type="NCBI Taxonomy" id="888060"/>
    <lineage>
        <taxon>Bacteria</taxon>
        <taxon>Bacillati</taxon>
        <taxon>Bacillota</taxon>
        <taxon>Negativicutes</taxon>
        <taxon>Selenomonadales</taxon>
        <taxon>Selenomonadaceae</taxon>
        <taxon>Centipeda</taxon>
    </lineage>
</organism>